<dbReference type="EMBL" id="CP059154">
    <property type="protein sequence ID" value="QLK26820.1"/>
    <property type="molecule type" value="Genomic_DNA"/>
</dbReference>
<protein>
    <submittedName>
        <fullName evidence="1">Uncharacterized protein</fullName>
    </submittedName>
</protein>
<proteinExistence type="predicted"/>
<dbReference type="Proteomes" id="UP000510869">
    <property type="component" value="Chromosome"/>
</dbReference>
<name>A0A7D6GL41_9EURY</name>
<accession>A0A7D6GL41</accession>
<evidence type="ECO:0000313" key="2">
    <source>
        <dbReference type="Proteomes" id="UP000510869"/>
    </source>
</evidence>
<sequence>MTDICTVNKCIAELFINGNVVAVDGLSKAYREKANKASRKPRDEIRRNSVSSIGSFLQQGGIHLAQGHLEPPKRKNTKMNITHPMLVIDEQVFGGSVSQEYPTVAISESSRW</sequence>
<evidence type="ECO:0000313" key="1">
    <source>
        <dbReference type="EMBL" id="QLK26820.1"/>
    </source>
</evidence>
<dbReference type="KEGG" id="nay:HYG81_04195"/>
<keyword evidence="2" id="KW-1185">Reference proteome</keyword>
<gene>
    <name evidence="1" type="ORF">HYG81_04195</name>
</gene>
<organism evidence="1 2">
    <name type="scientific">Natrinema zhouii</name>
    <dbReference type="NCBI Taxonomy" id="1710539"/>
    <lineage>
        <taxon>Archaea</taxon>
        <taxon>Methanobacteriati</taxon>
        <taxon>Methanobacteriota</taxon>
        <taxon>Stenosarchaea group</taxon>
        <taxon>Halobacteria</taxon>
        <taxon>Halobacteriales</taxon>
        <taxon>Natrialbaceae</taxon>
        <taxon>Natrinema</taxon>
    </lineage>
</organism>
<reference evidence="1 2" key="1">
    <citation type="submission" date="2020-07" db="EMBL/GenBank/DDBJ databases">
        <title>Natrinema (YPL30) sp. nov. and Haloterrigena xxxxxx (YPL8) sp. nov., isolated from a salt mine.</title>
        <authorList>
            <person name="Cui H."/>
        </authorList>
    </citation>
    <scope>NUCLEOTIDE SEQUENCE [LARGE SCALE GENOMIC DNA]</scope>
    <source>
        <strain evidence="1 2">YPL13</strain>
    </source>
</reference>
<dbReference type="AlphaFoldDB" id="A0A7D6GL41"/>